<feature type="compositionally biased region" description="Basic and acidic residues" evidence="2">
    <location>
        <begin position="667"/>
        <end position="686"/>
    </location>
</feature>
<evidence type="ECO:0000259" key="3">
    <source>
        <dbReference type="Pfam" id="PF12509"/>
    </source>
</evidence>
<proteinExistence type="inferred from homology"/>
<feature type="compositionally biased region" description="Basic and acidic residues" evidence="2">
    <location>
        <begin position="61"/>
        <end position="71"/>
    </location>
</feature>
<feature type="compositionally biased region" description="Basic and acidic residues" evidence="2">
    <location>
        <begin position="1173"/>
        <end position="1184"/>
    </location>
</feature>
<comment type="caution">
    <text evidence="6">The sequence shown here is derived from an EMBL/GenBank/DDBJ whole genome shotgun (WGS) entry which is preliminary data.</text>
</comment>
<dbReference type="Pfam" id="PF12509">
    <property type="entry name" value="DUF3715"/>
    <property type="match status" value="1"/>
</dbReference>
<evidence type="ECO:0000259" key="4">
    <source>
        <dbReference type="Pfam" id="PF23314"/>
    </source>
</evidence>
<feature type="domain" description="TASOR PIN" evidence="5">
    <location>
        <begin position="1337"/>
        <end position="1478"/>
    </location>
</feature>
<feature type="region of interest" description="Disordered" evidence="2">
    <location>
        <begin position="1"/>
        <end position="22"/>
    </location>
</feature>
<dbReference type="Proteomes" id="UP001221898">
    <property type="component" value="Unassembled WGS sequence"/>
</dbReference>
<feature type="compositionally biased region" description="Low complexity" evidence="2">
    <location>
        <begin position="1681"/>
        <end position="1695"/>
    </location>
</feature>
<dbReference type="EMBL" id="JAINUG010000055">
    <property type="protein sequence ID" value="KAJ8404108.1"/>
    <property type="molecule type" value="Genomic_DNA"/>
</dbReference>
<evidence type="ECO:0008006" key="8">
    <source>
        <dbReference type="Google" id="ProtNLM"/>
    </source>
</evidence>
<feature type="region of interest" description="Disordered" evidence="2">
    <location>
        <begin position="757"/>
        <end position="790"/>
    </location>
</feature>
<protein>
    <recommendedName>
        <fullName evidence="8">DUF3715 domain-containing protein</fullName>
    </recommendedName>
</protein>
<feature type="compositionally biased region" description="Low complexity" evidence="2">
    <location>
        <begin position="1949"/>
        <end position="1966"/>
    </location>
</feature>
<dbReference type="InterPro" id="IPR056243">
    <property type="entry name" value="TASOR_ab_dom"/>
</dbReference>
<dbReference type="InterPro" id="IPR046432">
    <property type="entry name" value="TASOR"/>
</dbReference>
<keyword evidence="7" id="KW-1185">Reference proteome</keyword>
<feature type="region of interest" description="Disordered" evidence="2">
    <location>
        <begin position="610"/>
        <end position="652"/>
    </location>
</feature>
<evidence type="ECO:0000313" key="6">
    <source>
        <dbReference type="EMBL" id="KAJ8404108.1"/>
    </source>
</evidence>
<feature type="domain" description="TASOR alpha/beta" evidence="4">
    <location>
        <begin position="1238"/>
        <end position="1333"/>
    </location>
</feature>
<evidence type="ECO:0000256" key="2">
    <source>
        <dbReference type="SAM" id="MobiDB-lite"/>
    </source>
</evidence>
<feature type="region of interest" description="Disordered" evidence="2">
    <location>
        <begin position="1483"/>
        <end position="1504"/>
    </location>
</feature>
<evidence type="ECO:0000313" key="7">
    <source>
        <dbReference type="Proteomes" id="UP001221898"/>
    </source>
</evidence>
<dbReference type="Pfam" id="PF23314">
    <property type="entry name" value="TASOR_alpha-beta"/>
    <property type="match status" value="1"/>
</dbReference>
<feature type="compositionally biased region" description="Polar residues" evidence="2">
    <location>
        <begin position="1"/>
        <end position="14"/>
    </location>
</feature>
<accession>A0AAD7SKA9</accession>
<dbReference type="GO" id="GO:0005654">
    <property type="term" value="C:nucleoplasm"/>
    <property type="evidence" value="ECO:0007669"/>
    <property type="project" value="TreeGrafter"/>
</dbReference>
<reference evidence="6" key="1">
    <citation type="journal article" date="2023" name="Science">
        <title>Genome structures resolve the early diversification of teleost fishes.</title>
        <authorList>
            <person name="Parey E."/>
            <person name="Louis A."/>
            <person name="Montfort J."/>
            <person name="Bouchez O."/>
            <person name="Roques C."/>
            <person name="Iampietro C."/>
            <person name="Lluch J."/>
            <person name="Castinel A."/>
            <person name="Donnadieu C."/>
            <person name="Desvignes T."/>
            <person name="Floi Bucao C."/>
            <person name="Jouanno E."/>
            <person name="Wen M."/>
            <person name="Mejri S."/>
            <person name="Dirks R."/>
            <person name="Jansen H."/>
            <person name="Henkel C."/>
            <person name="Chen W.J."/>
            <person name="Zahm M."/>
            <person name="Cabau C."/>
            <person name="Klopp C."/>
            <person name="Thompson A.W."/>
            <person name="Robinson-Rechavi M."/>
            <person name="Braasch I."/>
            <person name="Lecointre G."/>
            <person name="Bobe J."/>
            <person name="Postlethwait J.H."/>
            <person name="Berthelot C."/>
            <person name="Roest Crollius H."/>
            <person name="Guiguen Y."/>
        </authorList>
    </citation>
    <scope>NUCLEOTIDE SEQUENCE</scope>
    <source>
        <strain evidence="6">NC1722</strain>
    </source>
</reference>
<sequence>MASNLNMERQQGKGTNRRHGGEVPAESCVILKHLLPAAVASSQDGEQAVCEGLASEQEATERRRSVSELKHNSSPSAYQRPLDELPRLNFQIPRKNKERKALFQNLPQGSREFEDIVKSLSSCYRDASSSGAFSYTKARLVHSELLEKDFVEKRRELKQDGRTDKELAESYGFLLPDPSKLHWICEKGLSVGHARITTLGNPALGVYLSKYSDLLQINPFDSGAKGNIIMFKVMKGKVKSIYENMSKNVLDPTPKFDCHVSKNATRVTSLLSYRAFELTQQYFYEYSFDDIKRRPRHVCPYAVVSFQYKGKEAAAPPKPAAPPRSNCKAFEGTKAKSSYTVWSGQLLNRGRVMYQVGLRSSTRPFLPFKLPEKLEIGMAMNLDQVRRKIPAILFSWDTYLGTREVLKSGLYCSLFEVVDKSKHGNNLTALLHKLERERTVLVNNLPDKGFLFLLSSAQMVNSNERRGGWTRCLQALFVFQESRGITKLSSKGAAPQERLQADSHHPIMAQLDAFLPALHYALMKARSSPSADLAARVERQAQDYLSGRDDGKVRLYYMNEYKQDLDERERLPPTPKQKHNLEGCLRSYIYRPNVYLLAVEQARGMVASMRKPPEYSPVSDWEGSDGQPPEHKGAGSQANGAHGAPQSQADGDPEKMRELLKLIQMWKRSDGDGPEGREGRGLKRKLEEETAATAFKFLKRASLDNGGQGRVEEGETLPSLSAVMNCMGLRDTDLSKHSNNTSRLIEMLATFNKAKKSSSGSVSAPEGPSSPVGPVTGGGAGSRSVAGDGPQLTDVPCYDTMIKLGLPSLCDIELRSRAEEEGQDDLEDQTAGSMSSLEGFSPCSSNDQHRGTEILGEGQMPWVLIPITGMTSAPGSDISAIGTRPLDSGEADRWMFSKSCIRSEKYCLRDEDNPQDPRFLQSPAASNLPTPEKSHNLLPEPLEDRCMPMEGEGVEEQAREEDVSREGLGPPSFPDQGAAVDGIIDDALGHFSIGMQEILLGQRVYYGSESAAMAGMAPAGAHRCRQQPWVPGVAFSEYTSHCTSPVPYHSYVVALCEGMSLLAHPRDTDALALSPSPAHGPAHSPAPSRSSVSAAAPAPVPTPTPVPAPAPALLPTVAFAPALVPLAPAAAPSSSSSSSSSPPQPPHSLPRLGTVKEVAPPHPRAPKGQGPPRRPEGDSKRPPQKEGSGSTTRDRKHCTPLPVGEAAPAPPTSISSLISQLKPEVFSSLVEIIKDVQKNAVKFYIHSQEQESDVCLEIKEYLVRLGNVDCDPQAFLESQNNLDKLLIIIQNQDIAEHVHEIPALVSLKKLPSVSFAGVDSLDDVKNHTYNELFISGGFIVSDEFVLNPEFITHERLEAFLRFLEEQSTPESLWQLKVHCKTHKKLKELGRSNSVALSLLNLLTAYRKRHLVEFLPYHACDARARHTPDLDCLIRLQAHNTKHRHIIFFTERRFEMFPHHSSNGIVIANMDDIMNSFSSLIGFQDDEEEPPASDNHPSPVSAGPAVTKECLDSEVSDTAAIEEPGAQRQEAGGAEGVALGPWPPFLPQNVEFLPPLPEQDVLDVWPSYSSGEAPEPLDCQPLKSAVSQFKASSERPPLDFEVGGSSPGTFNVNPHQSFLCPAARTSAQEGGQHGWAHLGTRGVASQDDGVSLTPAPLLEPHWGKPPTPGSGNSASGTPNSQGGTTPGPVQGGTMPTKPSPAQGGTMPTKPSPTQGGTMPTKPSPTQGGTMPTKPSPTQGGTMPTKPSPTQGGTMPTKPSPAQGGTMPTKPSPAQGGTMPTKPGPTQGGTMPTKPSPAQGGTMPTKPSPAQGGTMPTKPGPTQGGTMPTKPSPAQGGTMPTKPSPAQGGTKPGPTQGGTMPTKPSPTQGGTKPAPAQGGTMPTKPSPAQGGTKPAPAQGGTMPTKPSPAQGGTKPGPAQGGTKPGSLTPGPPKGPTKAAEKTLTRGGSSGGSSARGSGGLLPLPQGGRSVNGWGRGAPPAPFKGPRGNGVGAVPVGYRGLSPSRSRPRGFREGGGGGPCVRGFPPHGSRGGEGRGRGRRRLLH</sequence>
<dbReference type="PANTHER" id="PTHR16207:SF1">
    <property type="entry name" value="PROTEIN TASOR"/>
    <property type="match status" value="1"/>
</dbReference>
<feature type="region of interest" description="Disordered" evidence="2">
    <location>
        <begin position="665"/>
        <end position="686"/>
    </location>
</feature>
<feature type="compositionally biased region" description="Low complexity" evidence="2">
    <location>
        <begin position="757"/>
        <end position="774"/>
    </location>
</feature>
<dbReference type="InterPro" id="IPR022188">
    <property type="entry name" value="TASOR_DUF3715"/>
</dbReference>
<evidence type="ECO:0000256" key="1">
    <source>
        <dbReference type="ARBA" id="ARBA00008058"/>
    </source>
</evidence>
<feature type="compositionally biased region" description="Low complexity" evidence="2">
    <location>
        <begin position="1128"/>
        <end position="1141"/>
    </location>
</feature>
<dbReference type="GO" id="GO:0003682">
    <property type="term" value="F:chromatin binding"/>
    <property type="evidence" value="ECO:0007669"/>
    <property type="project" value="TreeGrafter"/>
</dbReference>
<evidence type="ECO:0000259" key="5">
    <source>
        <dbReference type="Pfam" id="PF24630"/>
    </source>
</evidence>
<feature type="region of interest" description="Disordered" evidence="2">
    <location>
        <begin position="1072"/>
        <end position="1102"/>
    </location>
</feature>
<feature type="domain" description="TASOR pseudo-PARP" evidence="3">
    <location>
        <begin position="156"/>
        <end position="300"/>
    </location>
</feature>
<feature type="region of interest" description="Disordered" evidence="2">
    <location>
        <begin position="1643"/>
        <end position="2041"/>
    </location>
</feature>
<organism evidence="6 7">
    <name type="scientific">Aldrovandia affinis</name>
    <dbReference type="NCBI Taxonomy" id="143900"/>
    <lineage>
        <taxon>Eukaryota</taxon>
        <taxon>Metazoa</taxon>
        <taxon>Chordata</taxon>
        <taxon>Craniata</taxon>
        <taxon>Vertebrata</taxon>
        <taxon>Euteleostomi</taxon>
        <taxon>Actinopterygii</taxon>
        <taxon>Neopterygii</taxon>
        <taxon>Teleostei</taxon>
        <taxon>Notacanthiformes</taxon>
        <taxon>Halosauridae</taxon>
        <taxon>Aldrovandia</taxon>
    </lineage>
</organism>
<feature type="compositionally biased region" description="Basic and acidic residues" evidence="2">
    <location>
        <begin position="956"/>
        <end position="965"/>
    </location>
</feature>
<dbReference type="GO" id="GO:0045814">
    <property type="term" value="P:negative regulation of gene expression, epigenetic"/>
    <property type="evidence" value="ECO:0007669"/>
    <property type="project" value="InterPro"/>
</dbReference>
<feature type="region of interest" description="Disordered" evidence="2">
    <location>
        <begin position="61"/>
        <end position="82"/>
    </location>
</feature>
<dbReference type="GO" id="GO:0097355">
    <property type="term" value="P:protein localization to heterochromatin"/>
    <property type="evidence" value="ECO:0007669"/>
    <property type="project" value="TreeGrafter"/>
</dbReference>
<gene>
    <name evidence="6" type="ORF">AAFF_G00344580</name>
</gene>
<feature type="region of interest" description="Disordered" evidence="2">
    <location>
        <begin position="818"/>
        <end position="852"/>
    </location>
</feature>
<comment type="similarity">
    <text evidence="1">Belongs to the TASOR family.</text>
</comment>
<feature type="compositionally biased region" description="Low complexity" evidence="2">
    <location>
        <begin position="1072"/>
        <end position="1097"/>
    </location>
</feature>
<dbReference type="InterPro" id="IPR056242">
    <property type="entry name" value="PIN_TASOR"/>
</dbReference>
<dbReference type="PANTHER" id="PTHR16207">
    <property type="entry name" value="SET DOMAIN-CONTAINING PROTEIN"/>
    <property type="match status" value="1"/>
</dbReference>
<feature type="compositionally biased region" description="Polar residues" evidence="2">
    <location>
        <begin position="830"/>
        <end position="846"/>
    </location>
</feature>
<dbReference type="GO" id="GO:0000792">
    <property type="term" value="C:heterochromatin"/>
    <property type="evidence" value="ECO:0007669"/>
    <property type="project" value="TreeGrafter"/>
</dbReference>
<dbReference type="Pfam" id="PF24630">
    <property type="entry name" value="PIN_TASOR"/>
    <property type="match status" value="1"/>
</dbReference>
<feature type="region of interest" description="Disordered" evidence="2">
    <location>
        <begin position="1128"/>
        <end position="1210"/>
    </location>
</feature>
<name>A0AAD7SKA9_9TELE</name>
<feature type="compositionally biased region" description="Low complexity" evidence="2">
    <location>
        <begin position="1845"/>
        <end position="1860"/>
    </location>
</feature>
<feature type="compositionally biased region" description="Polar residues" evidence="2">
    <location>
        <begin position="1668"/>
        <end position="1680"/>
    </location>
</feature>
<feature type="region of interest" description="Disordered" evidence="2">
    <location>
        <begin position="912"/>
        <end position="974"/>
    </location>
</feature>